<proteinExistence type="predicted"/>
<evidence type="ECO:0000256" key="5">
    <source>
        <dbReference type="ARBA" id="ARBA00023136"/>
    </source>
</evidence>
<keyword evidence="2" id="KW-1003">Cell membrane</keyword>
<dbReference type="STRING" id="1618342.UY40_C0001G0035"/>
<evidence type="ECO:0000256" key="4">
    <source>
        <dbReference type="ARBA" id="ARBA00022989"/>
    </source>
</evidence>
<evidence type="ECO:0000256" key="6">
    <source>
        <dbReference type="SAM" id="Phobius"/>
    </source>
</evidence>
<keyword evidence="3 6" id="KW-0812">Transmembrane</keyword>
<protein>
    <submittedName>
        <fullName evidence="8">RDD domain-containing protein</fullName>
    </submittedName>
</protein>
<dbReference type="Pfam" id="PF06271">
    <property type="entry name" value="RDD"/>
    <property type="match status" value="1"/>
</dbReference>
<dbReference type="PANTHER" id="PTHR36115:SF6">
    <property type="entry name" value="PROLINE-RICH ANTIGEN HOMOLOG"/>
    <property type="match status" value="1"/>
</dbReference>
<evidence type="ECO:0000256" key="3">
    <source>
        <dbReference type="ARBA" id="ARBA00022692"/>
    </source>
</evidence>
<evidence type="ECO:0000256" key="2">
    <source>
        <dbReference type="ARBA" id="ARBA00022475"/>
    </source>
</evidence>
<feature type="transmembrane region" description="Helical" evidence="6">
    <location>
        <begin position="35"/>
        <end position="57"/>
    </location>
</feature>
<evidence type="ECO:0000313" key="8">
    <source>
        <dbReference type="EMBL" id="KKW06257.1"/>
    </source>
</evidence>
<evidence type="ECO:0000313" key="9">
    <source>
        <dbReference type="Proteomes" id="UP000034119"/>
    </source>
</evidence>
<evidence type="ECO:0000256" key="1">
    <source>
        <dbReference type="ARBA" id="ARBA00004651"/>
    </source>
</evidence>
<accession>A0A0G1XUI9</accession>
<feature type="domain" description="RDD" evidence="7">
    <location>
        <begin position="4"/>
        <end position="127"/>
    </location>
</feature>
<sequence>MSHPGILSRTFADLVDILICGYVAAWGVKYSTALFSIEVTSVWVLFLFFLFVIYALYSTFSLGLSATTLGKSIFGIKVLKNSGAEPSLWDAFLREVISKPISILPVGLGYVAGVFDSQGLTWHDNISHTRTVTNNPVTLGVPGDSGKRILLAILVSLLFLLGEATFVLGFLGEILAEDLPINLCYFDPGADYSYGYSTHFDVFAEEGEKSVEGVDKLRHYLEQAYDYSFYLVAPITAKISRANVCFYQLKESFSDSFSAHGGGPFPAFAYFSPQDFTVHFSAEFLDSDIETQKNTIYHETNHFVLELFLQQNGYFQQVPYWFVEGFAELVGNFYGEESRHLPEIKDSVRDNFRRWESLQTYDAINEEFSPADFYWEGFMSVFFLQDKFGQTVFKDIFQEMITNDWDFYTALEQVTQEDLATLQTEFLQWLEN</sequence>
<organism evidence="8 9">
    <name type="scientific">candidate division CPR1 bacterium GW2011_GWC1_49_13</name>
    <dbReference type="NCBI Taxonomy" id="1618342"/>
    <lineage>
        <taxon>Bacteria</taxon>
        <taxon>candidate division CPR1</taxon>
    </lineage>
</organism>
<evidence type="ECO:0000259" key="7">
    <source>
        <dbReference type="Pfam" id="PF06271"/>
    </source>
</evidence>
<dbReference type="AlphaFoldDB" id="A0A0G1XUI9"/>
<keyword evidence="4 6" id="KW-1133">Transmembrane helix</keyword>
<name>A0A0G1XUI9_9BACT</name>
<feature type="transmembrane region" description="Helical" evidence="6">
    <location>
        <begin position="6"/>
        <end position="28"/>
    </location>
</feature>
<reference evidence="8 9" key="1">
    <citation type="journal article" date="2015" name="Nature">
        <title>rRNA introns, odd ribosomes, and small enigmatic genomes across a large radiation of phyla.</title>
        <authorList>
            <person name="Brown C.T."/>
            <person name="Hug L.A."/>
            <person name="Thomas B.C."/>
            <person name="Sharon I."/>
            <person name="Castelle C.J."/>
            <person name="Singh A."/>
            <person name="Wilkins M.J."/>
            <person name="Williams K.H."/>
            <person name="Banfield J.F."/>
        </authorList>
    </citation>
    <scope>NUCLEOTIDE SEQUENCE [LARGE SCALE GENOMIC DNA]</scope>
</reference>
<dbReference type="EMBL" id="LCPW01000001">
    <property type="protein sequence ID" value="KKW06257.1"/>
    <property type="molecule type" value="Genomic_DNA"/>
</dbReference>
<comment type="caution">
    <text evidence="8">The sequence shown here is derived from an EMBL/GenBank/DDBJ whole genome shotgun (WGS) entry which is preliminary data.</text>
</comment>
<dbReference type="Proteomes" id="UP000034119">
    <property type="component" value="Unassembled WGS sequence"/>
</dbReference>
<dbReference type="InterPro" id="IPR010432">
    <property type="entry name" value="RDD"/>
</dbReference>
<feature type="transmembrane region" description="Helical" evidence="6">
    <location>
        <begin position="149"/>
        <end position="171"/>
    </location>
</feature>
<comment type="subcellular location">
    <subcellularLocation>
        <location evidence="1">Cell membrane</location>
        <topology evidence="1">Multi-pass membrane protein</topology>
    </subcellularLocation>
</comment>
<dbReference type="PANTHER" id="PTHR36115">
    <property type="entry name" value="PROLINE-RICH ANTIGEN HOMOLOG-RELATED"/>
    <property type="match status" value="1"/>
</dbReference>
<dbReference type="Gene3D" id="1.10.390.20">
    <property type="match status" value="1"/>
</dbReference>
<gene>
    <name evidence="8" type="ORF">UY40_C0001G0035</name>
</gene>
<dbReference type="GO" id="GO:0005886">
    <property type="term" value="C:plasma membrane"/>
    <property type="evidence" value="ECO:0007669"/>
    <property type="project" value="UniProtKB-SubCell"/>
</dbReference>
<keyword evidence="5 6" id="KW-0472">Membrane</keyword>
<dbReference type="InterPro" id="IPR051791">
    <property type="entry name" value="Pra-immunoreactive"/>
</dbReference>